<sequence>MSAERGETLPLILSTSSSQFPQQGQVDWSNLSKNTVEFTVDVLSRLSKAGIEALTVYATKVLFSHAKLDQLGEQRILDALKAVKAFSSHSNVVWFGFGIKNILRSLSETQQGIACIGICSCLTEEFSTEKSAQILGELFQLYNPPADLRPSLRQWHAIVSSCEGVVTTTNFGFVLSGLARICLLDGHNGLYTSSKPKDLAHVLKGLFDVSNGTLDKIHISGGSDCAWIAAVGHWLFGLQVVVEDASGNIIYRPGGIRSATRHDPQVPLCLVRLIYVLCSLIQLSSQIIFQKDLVVCPTLNGMNRLYMMTRPTMPNLHTMGLLFNGRVDFDPLDFAQKHTCASAADGVCIYLNSVCEISSDPQRACLIHIVPGRIEWNNFSYH</sequence>
<proteinExistence type="predicted"/>
<accession>A0A2J6T713</accession>
<name>A0A2J6T713_9HELO</name>
<dbReference type="InParanoid" id="A0A2J6T713"/>
<organism evidence="1 2">
    <name type="scientific">Hyaloscypha bicolor E</name>
    <dbReference type="NCBI Taxonomy" id="1095630"/>
    <lineage>
        <taxon>Eukaryota</taxon>
        <taxon>Fungi</taxon>
        <taxon>Dikarya</taxon>
        <taxon>Ascomycota</taxon>
        <taxon>Pezizomycotina</taxon>
        <taxon>Leotiomycetes</taxon>
        <taxon>Helotiales</taxon>
        <taxon>Hyaloscyphaceae</taxon>
        <taxon>Hyaloscypha</taxon>
        <taxon>Hyaloscypha bicolor</taxon>
    </lineage>
</organism>
<dbReference type="OrthoDB" id="3344043at2759"/>
<gene>
    <name evidence="1" type="ORF">K444DRAFT_530641</name>
</gene>
<protein>
    <submittedName>
        <fullName evidence="1">Uncharacterized protein</fullName>
    </submittedName>
</protein>
<keyword evidence="2" id="KW-1185">Reference proteome</keyword>
<reference evidence="1 2" key="1">
    <citation type="submission" date="2016-04" db="EMBL/GenBank/DDBJ databases">
        <title>A degradative enzymes factory behind the ericoid mycorrhizal symbiosis.</title>
        <authorList>
            <consortium name="DOE Joint Genome Institute"/>
            <person name="Martino E."/>
            <person name="Morin E."/>
            <person name="Grelet G."/>
            <person name="Kuo A."/>
            <person name="Kohler A."/>
            <person name="Daghino S."/>
            <person name="Barry K."/>
            <person name="Choi C."/>
            <person name="Cichocki N."/>
            <person name="Clum A."/>
            <person name="Copeland A."/>
            <person name="Hainaut M."/>
            <person name="Haridas S."/>
            <person name="Labutti K."/>
            <person name="Lindquist E."/>
            <person name="Lipzen A."/>
            <person name="Khouja H.-R."/>
            <person name="Murat C."/>
            <person name="Ohm R."/>
            <person name="Olson A."/>
            <person name="Spatafora J."/>
            <person name="Veneault-Fourrey C."/>
            <person name="Henrissat B."/>
            <person name="Grigoriev I."/>
            <person name="Martin F."/>
            <person name="Perotto S."/>
        </authorList>
    </citation>
    <scope>NUCLEOTIDE SEQUENCE [LARGE SCALE GENOMIC DNA]</scope>
    <source>
        <strain evidence="1 2">E</strain>
    </source>
</reference>
<dbReference type="GeneID" id="36582997"/>
<evidence type="ECO:0000313" key="1">
    <source>
        <dbReference type="EMBL" id="PMD58819.1"/>
    </source>
</evidence>
<dbReference type="Proteomes" id="UP000235371">
    <property type="component" value="Unassembled WGS sequence"/>
</dbReference>
<dbReference type="RefSeq" id="XP_024735723.1">
    <property type="nucleotide sequence ID" value="XM_024874917.1"/>
</dbReference>
<dbReference type="EMBL" id="KZ613817">
    <property type="protein sequence ID" value="PMD58819.1"/>
    <property type="molecule type" value="Genomic_DNA"/>
</dbReference>
<feature type="non-terminal residue" evidence="1">
    <location>
        <position position="382"/>
    </location>
</feature>
<dbReference type="AlphaFoldDB" id="A0A2J6T713"/>
<evidence type="ECO:0000313" key="2">
    <source>
        <dbReference type="Proteomes" id="UP000235371"/>
    </source>
</evidence>
<dbReference type="STRING" id="1095630.A0A2J6T713"/>